<dbReference type="Gene3D" id="6.10.340.10">
    <property type="match status" value="1"/>
</dbReference>
<dbReference type="SMART" id="SM00091">
    <property type="entry name" value="PAS"/>
    <property type="match status" value="2"/>
</dbReference>
<dbReference type="SMART" id="SM00283">
    <property type="entry name" value="MA"/>
    <property type="match status" value="1"/>
</dbReference>
<dbReference type="Proteomes" id="UP000031637">
    <property type="component" value="Chromosome"/>
</dbReference>
<dbReference type="GO" id="GO:0007165">
    <property type="term" value="P:signal transduction"/>
    <property type="evidence" value="ECO:0007669"/>
    <property type="project" value="UniProtKB-KW"/>
</dbReference>
<feature type="domain" description="Methyl-accepting transducer" evidence="14">
    <location>
        <begin position="646"/>
        <end position="875"/>
    </location>
</feature>
<keyword evidence="5" id="KW-0997">Cell inner membrane</keyword>
<dbReference type="SUPFAM" id="SSF55785">
    <property type="entry name" value="PYP-like sensor domain (PAS domain)"/>
    <property type="match status" value="2"/>
</dbReference>
<dbReference type="AlphaFoldDB" id="W0SCP0"/>
<dbReference type="OrthoDB" id="9813966at2"/>
<accession>W0SCP0</accession>
<dbReference type="InterPro" id="IPR051310">
    <property type="entry name" value="MCP_chemotaxis"/>
</dbReference>
<dbReference type="GO" id="GO:0052131">
    <property type="term" value="P:positive aerotaxis"/>
    <property type="evidence" value="ECO:0007669"/>
    <property type="project" value="UniProtKB-ARBA"/>
</dbReference>
<gene>
    <name evidence="17" type="ORF">SUTH_00896</name>
</gene>
<dbReference type="Pfam" id="PF00015">
    <property type="entry name" value="MCPsignal"/>
    <property type="match status" value="1"/>
</dbReference>
<dbReference type="FunFam" id="3.30.450.20:FF:000046">
    <property type="entry name" value="Aerotaxis sensor receptor"/>
    <property type="match status" value="1"/>
</dbReference>
<evidence type="ECO:0000256" key="6">
    <source>
        <dbReference type="ARBA" id="ARBA00022692"/>
    </source>
</evidence>
<dbReference type="FunFam" id="3.30.450.20:FF:000075">
    <property type="entry name" value="Methyl-accepting chemotaxis protein"/>
    <property type="match status" value="1"/>
</dbReference>
<dbReference type="InterPro" id="IPR047347">
    <property type="entry name" value="YvaQ-like_sensor"/>
</dbReference>
<evidence type="ECO:0000256" key="7">
    <source>
        <dbReference type="ARBA" id="ARBA00022989"/>
    </source>
</evidence>
<keyword evidence="11" id="KW-0175">Coiled coil</keyword>
<dbReference type="RefSeq" id="WP_041097405.1">
    <property type="nucleotide sequence ID" value="NZ_AP012547.1"/>
</dbReference>
<dbReference type="NCBIfam" id="TIGR00229">
    <property type="entry name" value="sensory_box"/>
    <property type="match status" value="1"/>
</dbReference>
<evidence type="ECO:0000256" key="3">
    <source>
        <dbReference type="ARBA" id="ARBA00022481"/>
    </source>
</evidence>
<dbReference type="InterPro" id="IPR004089">
    <property type="entry name" value="MCPsignal_dom"/>
</dbReference>
<dbReference type="InterPro" id="IPR000014">
    <property type="entry name" value="PAS"/>
</dbReference>
<feature type="domain" description="HAMP" evidence="16">
    <location>
        <begin position="589"/>
        <end position="641"/>
    </location>
</feature>
<dbReference type="Gene3D" id="3.30.450.20">
    <property type="entry name" value="PAS domain"/>
    <property type="match status" value="2"/>
</dbReference>
<evidence type="ECO:0000256" key="12">
    <source>
        <dbReference type="SAM" id="MobiDB-lite"/>
    </source>
</evidence>
<evidence type="ECO:0000256" key="9">
    <source>
        <dbReference type="ARBA" id="ARBA00029447"/>
    </source>
</evidence>
<dbReference type="SMART" id="SM00086">
    <property type="entry name" value="PAC"/>
    <property type="match status" value="2"/>
</dbReference>
<evidence type="ECO:0000259" key="14">
    <source>
        <dbReference type="PROSITE" id="PS50111"/>
    </source>
</evidence>
<dbReference type="InterPro" id="IPR035965">
    <property type="entry name" value="PAS-like_dom_sf"/>
</dbReference>
<evidence type="ECO:0000256" key="4">
    <source>
        <dbReference type="ARBA" id="ARBA00022500"/>
    </source>
</evidence>
<evidence type="ECO:0000313" key="18">
    <source>
        <dbReference type="Proteomes" id="UP000031637"/>
    </source>
</evidence>
<dbReference type="CDD" id="cd11386">
    <property type="entry name" value="MCP_signal"/>
    <property type="match status" value="1"/>
</dbReference>
<dbReference type="Pfam" id="PF18947">
    <property type="entry name" value="HAMP_2"/>
    <property type="match status" value="1"/>
</dbReference>
<dbReference type="Pfam" id="PF13188">
    <property type="entry name" value="PAS_8"/>
    <property type="match status" value="1"/>
</dbReference>
<keyword evidence="2" id="KW-1003">Cell membrane</keyword>
<organism evidence="17 18">
    <name type="scientific">Sulfuritalea hydrogenivorans sk43H</name>
    <dbReference type="NCBI Taxonomy" id="1223802"/>
    <lineage>
        <taxon>Bacteria</taxon>
        <taxon>Pseudomonadati</taxon>
        <taxon>Pseudomonadota</taxon>
        <taxon>Betaproteobacteria</taxon>
        <taxon>Nitrosomonadales</taxon>
        <taxon>Sterolibacteriaceae</taxon>
        <taxon>Sulfuritalea</taxon>
    </lineage>
</organism>
<feature type="region of interest" description="Disordered" evidence="12">
    <location>
        <begin position="895"/>
        <end position="941"/>
    </location>
</feature>
<reference evidence="17 18" key="1">
    <citation type="journal article" date="2014" name="Syst. Appl. Microbiol.">
        <title>Complete genomes of freshwater sulfur oxidizers Sulfuricella denitrificans skB26 and Sulfuritalea hydrogenivorans sk43H: genetic insights into the sulfur oxidation pathway of betaproteobacteria.</title>
        <authorList>
            <person name="Watanabe T."/>
            <person name="Kojima H."/>
            <person name="Fukui M."/>
        </authorList>
    </citation>
    <scope>NUCLEOTIDE SEQUENCE [LARGE SCALE GENOMIC DNA]</scope>
    <source>
        <strain evidence="17">DSM22779</strain>
    </source>
</reference>
<dbReference type="CDD" id="cd19411">
    <property type="entry name" value="MCP2201-like_sensor"/>
    <property type="match status" value="1"/>
</dbReference>
<feature type="region of interest" description="Disordered" evidence="12">
    <location>
        <begin position="661"/>
        <end position="680"/>
    </location>
</feature>
<dbReference type="PROSITE" id="PS50885">
    <property type="entry name" value="HAMP"/>
    <property type="match status" value="1"/>
</dbReference>
<protein>
    <submittedName>
        <fullName evidence="17">PAS domain S-box</fullName>
    </submittedName>
</protein>
<dbReference type="Pfam" id="PF12729">
    <property type="entry name" value="4HB_MCP_1"/>
    <property type="match status" value="1"/>
</dbReference>
<dbReference type="InterPro" id="IPR024478">
    <property type="entry name" value="HlyB_4HB_MCP"/>
</dbReference>
<dbReference type="Gene3D" id="1.10.287.950">
    <property type="entry name" value="Methyl-accepting chemotaxis protein"/>
    <property type="match status" value="1"/>
</dbReference>
<evidence type="ECO:0000256" key="5">
    <source>
        <dbReference type="ARBA" id="ARBA00022519"/>
    </source>
</evidence>
<dbReference type="STRING" id="1223802.SUTH_00896"/>
<evidence type="ECO:0000256" key="1">
    <source>
        <dbReference type="ARBA" id="ARBA00004429"/>
    </source>
</evidence>
<dbReference type="EMBL" id="AP012547">
    <property type="protein sequence ID" value="BAO28702.1"/>
    <property type="molecule type" value="Genomic_DNA"/>
</dbReference>
<feature type="transmembrane region" description="Helical" evidence="13">
    <location>
        <begin position="342"/>
        <end position="366"/>
    </location>
</feature>
<keyword evidence="10" id="KW-0807">Transducer</keyword>
<evidence type="ECO:0000256" key="2">
    <source>
        <dbReference type="ARBA" id="ARBA00022475"/>
    </source>
</evidence>
<feature type="coiled-coil region" evidence="11">
    <location>
        <begin position="853"/>
        <end position="884"/>
    </location>
</feature>
<keyword evidence="3" id="KW-0488">Methylation</keyword>
<comment type="similarity">
    <text evidence="9">Belongs to the methyl-accepting chemotaxis (MCP) protein family.</text>
</comment>
<feature type="transmembrane region" description="Helical" evidence="13">
    <location>
        <begin position="167"/>
        <end position="189"/>
    </location>
</feature>
<dbReference type="PROSITE" id="PS50112">
    <property type="entry name" value="PAS"/>
    <property type="match status" value="1"/>
</dbReference>
<keyword evidence="18" id="KW-1185">Reference proteome</keyword>
<evidence type="ECO:0000259" key="16">
    <source>
        <dbReference type="PROSITE" id="PS50885"/>
    </source>
</evidence>
<dbReference type="SUPFAM" id="SSF58104">
    <property type="entry name" value="Methyl-accepting chemotaxis protein (MCP) signaling domain"/>
    <property type="match status" value="1"/>
</dbReference>
<dbReference type="PANTHER" id="PTHR43531:SF14">
    <property type="entry name" value="METHYL-ACCEPTING CHEMOTAXIS PROTEIN I-RELATED"/>
    <property type="match status" value="1"/>
</dbReference>
<keyword evidence="8 13" id="KW-0472">Membrane</keyword>
<dbReference type="PANTHER" id="PTHR43531">
    <property type="entry name" value="PROTEIN ICFG"/>
    <property type="match status" value="1"/>
</dbReference>
<dbReference type="InterPro" id="IPR003660">
    <property type="entry name" value="HAMP_dom"/>
</dbReference>
<proteinExistence type="inferred from homology"/>
<feature type="compositionally biased region" description="Low complexity" evidence="12">
    <location>
        <begin position="671"/>
        <end position="680"/>
    </location>
</feature>
<evidence type="ECO:0000313" key="17">
    <source>
        <dbReference type="EMBL" id="BAO28702.1"/>
    </source>
</evidence>
<feature type="domain" description="PAS" evidence="15">
    <location>
        <begin position="25"/>
        <end position="76"/>
    </location>
</feature>
<evidence type="ECO:0000256" key="11">
    <source>
        <dbReference type="SAM" id="Coils"/>
    </source>
</evidence>
<dbReference type="FunFam" id="1.10.287.950:FF:000001">
    <property type="entry name" value="Methyl-accepting chemotaxis sensory transducer"/>
    <property type="match status" value="1"/>
</dbReference>
<keyword evidence="7 13" id="KW-1133">Transmembrane helix</keyword>
<sequence>MRSNLPVTQNEIVLRDDQMIVSKTDLKGQITFINKDFLDISGFTEAELMGQPHNIVRHPDMPEAAFADLWRTLKDGRPWIGMVKNRCKNGDFYWVEAHATPLYENNQVVGYMSVRKKPTRQQIDATEPVYRQFRENRAGGMRIELGGVVSGGGMKQKLVDMSIKAKLGSVMTLMALLLLAIGALGLYGINTSNHGLQTVYEDRTVPLMDLGKIIDKINLVRLNAVAAANATNQDIVKDATAKTKERDKEIAELWTKYVATTLTPEEKLLADAFSKQFKAYQESRDITMKAAADGNFEASRANAAKDAGPKYAAARETIFKLIELQGAVAKEEFVKAQAQFELILKISIGAMVVGLLLAVSAAVVLIRAITGPLNQASDIFAKIGQGMYSNFVDITKNDETGKFLQNLEVMQIKLGFDVSEAKRIADENLRIKIALDNVSTGVMIADNERSIIYANKSVQKILKGAESAIRQQLPQFDADRMVGVNIDSFHKNPAHQANLLATFTSTYVANLEIGGRYLRVSASPVMNARNERLGAVAEWLDRTPEVLVEKEVAGIVEGALRGDFVTRLSLEGKEGFFRQLAEGLNQLSNVTQTGLSDVARVLQLVAAGDLTQKIETDYQGIFGQLKDDTNTTIERLREVVGRIKEATEAINIASQEIAAGNQDLSSRTEEQASSLEETSSSMEELNATVKQNAENAKQANELAKTSNAGVVRGGEVVKQVVVTMGEIQASSKKISDIIGVIDSIAFQTNILALNAAVEAARAGEQGRGFAVVATEVRNLAQRSATAAKEIKTLIAESVDKVESGAKLVQQAGTTMDEVVTSFQQVASLVTEIASASREQSSGIEQTTQAVSQMDEVTQQNAALVEEAAAAAESLEEQARGLVQTVSMFKLAEGGGRTMPASALRDATPRQLAGGRPQAKPTTSKKVAPPHLADAGEQWEEF</sequence>
<comment type="subcellular location">
    <subcellularLocation>
        <location evidence="1">Cell inner membrane</location>
        <topology evidence="1">Multi-pass membrane protein</topology>
    </subcellularLocation>
</comment>
<evidence type="ECO:0000256" key="8">
    <source>
        <dbReference type="ARBA" id="ARBA00023136"/>
    </source>
</evidence>
<dbReference type="Pfam" id="PF08447">
    <property type="entry name" value="PAS_3"/>
    <property type="match status" value="1"/>
</dbReference>
<evidence type="ECO:0000256" key="10">
    <source>
        <dbReference type="PROSITE-ProRule" id="PRU00284"/>
    </source>
</evidence>
<dbReference type="CDD" id="cd00130">
    <property type="entry name" value="PAS"/>
    <property type="match status" value="1"/>
</dbReference>
<keyword evidence="4" id="KW-0145">Chemotaxis</keyword>
<name>W0SCP0_9PROT</name>
<dbReference type="PROSITE" id="PS50111">
    <property type="entry name" value="CHEMOTAXIS_TRANSDUC_2"/>
    <property type="match status" value="1"/>
</dbReference>
<dbReference type="InterPro" id="IPR013655">
    <property type="entry name" value="PAS_fold_3"/>
</dbReference>
<dbReference type="GO" id="GO:0004888">
    <property type="term" value="F:transmembrane signaling receptor activity"/>
    <property type="evidence" value="ECO:0007669"/>
    <property type="project" value="TreeGrafter"/>
</dbReference>
<dbReference type="HOGENOM" id="CLU_000445_107_20_4"/>
<evidence type="ECO:0000256" key="13">
    <source>
        <dbReference type="SAM" id="Phobius"/>
    </source>
</evidence>
<evidence type="ECO:0000259" key="15">
    <source>
        <dbReference type="PROSITE" id="PS50112"/>
    </source>
</evidence>
<dbReference type="KEGG" id="shd:SUTH_00896"/>
<keyword evidence="6 13" id="KW-0812">Transmembrane</keyword>
<dbReference type="InterPro" id="IPR001610">
    <property type="entry name" value="PAC"/>
</dbReference>
<dbReference type="GO" id="GO:0005886">
    <property type="term" value="C:plasma membrane"/>
    <property type="evidence" value="ECO:0007669"/>
    <property type="project" value="UniProtKB-SubCell"/>
</dbReference>